<dbReference type="SUPFAM" id="SSF52980">
    <property type="entry name" value="Restriction endonuclease-like"/>
    <property type="match status" value="1"/>
</dbReference>
<proteinExistence type="predicted"/>
<feature type="domain" description="DUF559" evidence="1">
    <location>
        <begin position="162"/>
        <end position="270"/>
    </location>
</feature>
<evidence type="ECO:0000313" key="3">
    <source>
        <dbReference type="Proteomes" id="UP000058305"/>
    </source>
</evidence>
<gene>
    <name evidence="2" type="ORF">AWU67_06970</name>
</gene>
<reference evidence="3" key="2">
    <citation type="submission" date="2016-01" db="EMBL/GenBank/DDBJ databases">
        <title>First complete genome sequence of a species in the genus Microterricola, an extremophilic cold active enzyme producing strain ERGS5:02 isolated from Sikkim Himalaya.</title>
        <authorList>
            <person name="Kumar R."/>
            <person name="Singh D."/>
            <person name="Swarnkar M.K."/>
        </authorList>
    </citation>
    <scope>NUCLEOTIDE SEQUENCE [LARGE SCALE GENOMIC DNA]</scope>
    <source>
        <strain evidence="3">ERGS5:02</strain>
    </source>
</reference>
<dbReference type="InterPro" id="IPR007569">
    <property type="entry name" value="DUF559"/>
</dbReference>
<accession>A0A109QWS2</accession>
<dbReference type="Proteomes" id="UP000058305">
    <property type="component" value="Chromosome"/>
</dbReference>
<dbReference type="KEGG" id="mvd:AWU67_06970"/>
<sequence>MSLTHWLAARDGIAHTQQALRAGFTRYAIRAAVDAAVIGRVRRDWIALPDAPPELRAAAELGGRLACLSAVKRLGLWHLADGQEHFSAAHGSGHTAVGPGQRMHWSIGPVALSRHALVEPVENALVHVAECQPFENALAVWDSALNSKLVTPHHLGRLQLRTRAARAVRQAMSGLSDSGIETIPITRLGALGIRVRQQVAIAGHRVDGLIGERLVLQIDGFAHHSTAAQRGADIAHDRALTLLGYTVLRVDYRQVLFGWAQVEADILRAIAQGLHEVR</sequence>
<dbReference type="Pfam" id="PF04480">
    <property type="entry name" value="DUF559"/>
    <property type="match status" value="1"/>
</dbReference>
<dbReference type="Gene3D" id="3.40.960.10">
    <property type="entry name" value="VSR Endonuclease"/>
    <property type="match status" value="1"/>
</dbReference>
<dbReference type="OrthoDB" id="2594539at2"/>
<dbReference type="EMBL" id="CP014145">
    <property type="protein sequence ID" value="AMB58640.1"/>
    <property type="molecule type" value="Genomic_DNA"/>
</dbReference>
<dbReference type="RefSeq" id="WP_067227329.1">
    <property type="nucleotide sequence ID" value="NZ_CP014145.1"/>
</dbReference>
<evidence type="ECO:0000313" key="2">
    <source>
        <dbReference type="EMBL" id="AMB58640.1"/>
    </source>
</evidence>
<protein>
    <recommendedName>
        <fullName evidence="1">DUF559 domain-containing protein</fullName>
    </recommendedName>
</protein>
<reference evidence="2 3" key="1">
    <citation type="journal article" date="2016" name="J. Biotechnol.">
        <title>First complete genome sequence of a species in the genus Microterricola, an extremophilic cold active enzyme producing bacterial strain ERGS5:02 isolated from Sikkim Himalaya.</title>
        <authorList>
            <person name="Himanshu"/>
            <person name="Swarnkar M.K."/>
            <person name="Singh D."/>
            <person name="Kumar R."/>
        </authorList>
    </citation>
    <scope>NUCLEOTIDE SEQUENCE [LARGE SCALE GENOMIC DNA]</scope>
    <source>
        <strain evidence="2 3">ERGS5:02</strain>
    </source>
</reference>
<evidence type="ECO:0000259" key="1">
    <source>
        <dbReference type="Pfam" id="PF04480"/>
    </source>
</evidence>
<name>A0A109QWS2_9MICO</name>
<keyword evidence="3" id="KW-1185">Reference proteome</keyword>
<dbReference type="InterPro" id="IPR011335">
    <property type="entry name" value="Restrct_endonuc-II-like"/>
</dbReference>
<organism evidence="2 3">
    <name type="scientific">Microterricola viridarii</name>
    <dbReference type="NCBI Taxonomy" id="412690"/>
    <lineage>
        <taxon>Bacteria</taxon>
        <taxon>Bacillati</taxon>
        <taxon>Actinomycetota</taxon>
        <taxon>Actinomycetes</taxon>
        <taxon>Micrococcales</taxon>
        <taxon>Microbacteriaceae</taxon>
        <taxon>Microterricola</taxon>
    </lineage>
</organism>
<dbReference type="AlphaFoldDB" id="A0A109QWS2"/>